<dbReference type="EMBL" id="PKMF04002340">
    <property type="protein sequence ID" value="KAK7809456.1"/>
    <property type="molecule type" value="Genomic_DNA"/>
</dbReference>
<gene>
    <name evidence="2" type="primary">SAC3A_0</name>
    <name evidence="2" type="ORF">CFP56_008413</name>
</gene>
<comment type="caution">
    <text evidence="2">The sequence shown here is derived from an EMBL/GenBank/DDBJ whole genome shotgun (WGS) entry which is preliminary data.</text>
</comment>
<proteinExistence type="predicted"/>
<feature type="region of interest" description="Disordered" evidence="1">
    <location>
        <begin position="74"/>
        <end position="101"/>
    </location>
</feature>
<evidence type="ECO:0000313" key="2">
    <source>
        <dbReference type="EMBL" id="KAK7809456.1"/>
    </source>
</evidence>
<evidence type="ECO:0000256" key="1">
    <source>
        <dbReference type="SAM" id="MobiDB-lite"/>
    </source>
</evidence>
<accession>A0AAW0I4I9</accession>
<organism evidence="2 3">
    <name type="scientific">Quercus suber</name>
    <name type="common">Cork oak</name>
    <dbReference type="NCBI Taxonomy" id="58331"/>
    <lineage>
        <taxon>Eukaryota</taxon>
        <taxon>Viridiplantae</taxon>
        <taxon>Streptophyta</taxon>
        <taxon>Embryophyta</taxon>
        <taxon>Tracheophyta</taxon>
        <taxon>Spermatophyta</taxon>
        <taxon>Magnoliopsida</taxon>
        <taxon>eudicotyledons</taxon>
        <taxon>Gunneridae</taxon>
        <taxon>Pentapetalae</taxon>
        <taxon>rosids</taxon>
        <taxon>fabids</taxon>
        <taxon>Fagales</taxon>
        <taxon>Fagaceae</taxon>
        <taxon>Quercus</taxon>
    </lineage>
</organism>
<evidence type="ECO:0000313" key="3">
    <source>
        <dbReference type="Proteomes" id="UP000237347"/>
    </source>
</evidence>
<dbReference type="AlphaFoldDB" id="A0AAW0I4I9"/>
<feature type="compositionally biased region" description="Polar residues" evidence="1">
    <location>
        <begin position="74"/>
        <end position="83"/>
    </location>
</feature>
<protein>
    <submittedName>
        <fullName evidence="2">Sac3 family protein a</fullName>
    </submittedName>
</protein>
<sequence length="432" mass="46298">MMNQVGITETITPADPNSLENRHVLDASQGQTSYFPPTTGSEAISWTIHRVDHSSTQNGILPSSTSTYQYDYQTQPPTRNVQDGLNAASLPSSSSSVGATNNTGSYAGSASYSSTYYNPGDYQTAGGYPSSGYGNQTTTWSDGSYANYTPHQYANYTPDSSTSAYSSGTVTAPSSHYQQQQYKQWADYYSQTEVSCAPGTENMTVASKSNVGCPIPGVSSGYSTSTSQAPPSYTPSWMPESSSSEFSSVQPAAGISSAGDAYWQHGAPSSQIHITSPMQPQSQKPLDPKTSYDSFLDQQKAAYSQGHNLQYPATHQVPQSYQSPANQQVPQSYQSPAQIVPSSDTRRVSKLQIPTNPRIASNLTFGLPKTDKDSSTAGAAVKPAYISVSQPKANEKVSSNDAADSMLKVRLLLCFTDAFSIMLSVELLQDQL</sequence>
<dbReference type="Proteomes" id="UP000237347">
    <property type="component" value="Unassembled WGS sequence"/>
</dbReference>
<feature type="compositionally biased region" description="Polar residues" evidence="1">
    <location>
        <begin position="271"/>
        <end position="284"/>
    </location>
</feature>
<feature type="region of interest" description="Disordered" evidence="1">
    <location>
        <begin position="220"/>
        <end position="251"/>
    </location>
</feature>
<feature type="region of interest" description="Disordered" evidence="1">
    <location>
        <begin position="271"/>
        <end position="292"/>
    </location>
</feature>
<reference evidence="2 3" key="1">
    <citation type="journal article" date="2018" name="Sci. Data">
        <title>The draft genome sequence of cork oak.</title>
        <authorList>
            <person name="Ramos A.M."/>
            <person name="Usie A."/>
            <person name="Barbosa P."/>
            <person name="Barros P.M."/>
            <person name="Capote T."/>
            <person name="Chaves I."/>
            <person name="Simoes F."/>
            <person name="Abreu I."/>
            <person name="Carrasquinho I."/>
            <person name="Faro C."/>
            <person name="Guimaraes J.B."/>
            <person name="Mendonca D."/>
            <person name="Nobrega F."/>
            <person name="Rodrigues L."/>
            <person name="Saibo N.J.M."/>
            <person name="Varela M.C."/>
            <person name="Egas C."/>
            <person name="Matos J."/>
            <person name="Miguel C.M."/>
            <person name="Oliveira M.M."/>
            <person name="Ricardo C.P."/>
            <person name="Goncalves S."/>
        </authorList>
    </citation>
    <scope>NUCLEOTIDE SEQUENCE [LARGE SCALE GENOMIC DNA]</scope>
    <source>
        <strain evidence="3">cv. HL8</strain>
    </source>
</reference>
<name>A0AAW0I4I9_QUESU</name>
<keyword evidence="3" id="KW-1185">Reference proteome</keyword>
<feature type="compositionally biased region" description="Polar residues" evidence="1">
    <location>
        <begin position="220"/>
        <end position="235"/>
    </location>
</feature>